<keyword evidence="4" id="KW-0539">Nucleus</keyword>
<dbReference type="PROSITE" id="PS00028">
    <property type="entry name" value="ZINC_FINGER_C2H2_1"/>
    <property type="match status" value="1"/>
</dbReference>
<sequence>MAEKRTAAGGDTDFRRTFNREEAAARGAERERREREEAKARYEAKLQGKKYYRRESSPPDARPTEARTRRLDMASMVGKTMVVPAGAAVGRRGRGAGFYCEACDLTFKDNKAFIEHEISPQHLRAIGETGEVRVATLEEVRERLQMLAERKREAAKAKDVVIDVDARLEMTREREEQERQEKREKRNQKRRKQMDPLEAAEAMLKRNSGD</sequence>
<dbReference type="Pfam" id="PF12171">
    <property type="entry name" value="zf-C2H2_jaz"/>
    <property type="match status" value="1"/>
</dbReference>
<dbReference type="GO" id="GO:0046540">
    <property type="term" value="C:U4/U6 x U5 tri-snRNP complex"/>
    <property type="evidence" value="ECO:0007669"/>
    <property type="project" value="TreeGrafter"/>
</dbReference>
<dbReference type="GO" id="GO:0003676">
    <property type="term" value="F:nucleic acid binding"/>
    <property type="evidence" value="ECO:0007669"/>
    <property type="project" value="InterPro"/>
</dbReference>
<protein>
    <recommendedName>
        <fullName evidence="6">C2H2-type domain-containing protein</fullName>
    </recommendedName>
</protein>
<dbReference type="SUPFAM" id="SSF57667">
    <property type="entry name" value="beta-beta-alpha zinc fingers"/>
    <property type="match status" value="1"/>
</dbReference>
<keyword evidence="8" id="KW-1185">Reference proteome</keyword>
<keyword evidence="2" id="KW-0863">Zinc-finger</keyword>
<dbReference type="Proteomes" id="UP000800097">
    <property type="component" value="Unassembled WGS sequence"/>
</dbReference>
<dbReference type="RefSeq" id="XP_033654718.1">
    <property type="nucleotide sequence ID" value="XM_033794613.1"/>
</dbReference>
<dbReference type="InterPro" id="IPR040107">
    <property type="entry name" value="Snu23"/>
</dbReference>
<keyword evidence="1" id="KW-0479">Metal-binding</keyword>
<dbReference type="GeneID" id="54547788"/>
<evidence type="ECO:0000313" key="8">
    <source>
        <dbReference type="Proteomes" id="UP000800097"/>
    </source>
</evidence>
<dbReference type="PANTHER" id="PTHR45986:SF1">
    <property type="entry name" value="ZINC FINGER MATRIN-TYPE PROTEIN 2"/>
    <property type="match status" value="1"/>
</dbReference>
<evidence type="ECO:0000256" key="2">
    <source>
        <dbReference type="ARBA" id="ARBA00022771"/>
    </source>
</evidence>
<feature type="region of interest" description="Disordered" evidence="5">
    <location>
        <begin position="1"/>
        <end position="67"/>
    </location>
</feature>
<dbReference type="GO" id="GO:0000398">
    <property type="term" value="P:mRNA splicing, via spliceosome"/>
    <property type="evidence" value="ECO:0007669"/>
    <property type="project" value="InterPro"/>
</dbReference>
<dbReference type="InterPro" id="IPR003604">
    <property type="entry name" value="Matrin/U1-like-C_Znf_C2H2"/>
</dbReference>
<dbReference type="InterPro" id="IPR013087">
    <property type="entry name" value="Znf_C2H2_type"/>
</dbReference>
<dbReference type="GO" id="GO:0005681">
    <property type="term" value="C:spliceosomal complex"/>
    <property type="evidence" value="ECO:0007669"/>
    <property type="project" value="InterPro"/>
</dbReference>
<feature type="region of interest" description="Disordered" evidence="5">
    <location>
        <begin position="168"/>
        <end position="210"/>
    </location>
</feature>
<reference evidence="7" key="1">
    <citation type="journal article" date="2020" name="Stud. Mycol.">
        <title>101 Dothideomycetes genomes: a test case for predicting lifestyles and emergence of pathogens.</title>
        <authorList>
            <person name="Haridas S."/>
            <person name="Albert R."/>
            <person name="Binder M."/>
            <person name="Bloem J."/>
            <person name="Labutti K."/>
            <person name="Salamov A."/>
            <person name="Andreopoulos B."/>
            <person name="Baker S."/>
            <person name="Barry K."/>
            <person name="Bills G."/>
            <person name="Bluhm B."/>
            <person name="Cannon C."/>
            <person name="Castanera R."/>
            <person name="Culley D."/>
            <person name="Daum C."/>
            <person name="Ezra D."/>
            <person name="Gonzalez J."/>
            <person name="Henrissat B."/>
            <person name="Kuo A."/>
            <person name="Liang C."/>
            <person name="Lipzen A."/>
            <person name="Lutzoni F."/>
            <person name="Magnuson J."/>
            <person name="Mondo S."/>
            <person name="Nolan M."/>
            <person name="Ohm R."/>
            <person name="Pangilinan J."/>
            <person name="Park H.-J."/>
            <person name="Ramirez L."/>
            <person name="Alfaro M."/>
            <person name="Sun H."/>
            <person name="Tritt A."/>
            <person name="Yoshinaga Y."/>
            <person name="Zwiers L.-H."/>
            <person name="Turgeon B."/>
            <person name="Goodwin S."/>
            <person name="Spatafora J."/>
            <person name="Crous P."/>
            <person name="Grigoriev I."/>
        </authorList>
    </citation>
    <scope>NUCLEOTIDE SEQUENCE</scope>
    <source>
        <strain evidence="7">CBS 379.55</strain>
    </source>
</reference>
<evidence type="ECO:0000256" key="3">
    <source>
        <dbReference type="ARBA" id="ARBA00022833"/>
    </source>
</evidence>
<evidence type="ECO:0000256" key="4">
    <source>
        <dbReference type="ARBA" id="ARBA00023242"/>
    </source>
</evidence>
<evidence type="ECO:0000256" key="5">
    <source>
        <dbReference type="SAM" id="MobiDB-lite"/>
    </source>
</evidence>
<dbReference type="AlphaFoldDB" id="A0A6A6JQD8"/>
<dbReference type="OrthoDB" id="30343at2759"/>
<dbReference type="Gene3D" id="3.30.160.60">
    <property type="entry name" value="Classic Zinc Finger"/>
    <property type="match status" value="1"/>
</dbReference>
<feature type="domain" description="C2H2-type" evidence="6">
    <location>
        <begin position="100"/>
        <end position="122"/>
    </location>
</feature>
<dbReference type="InterPro" id="IPR022755">
    <property type="entry name" value="Znf_C2H2_jaz"/>
</dbReference>
<dbReference type="PANTHER" id="PTHR45986">
    <property type="entry name" value="ZINC FINGER MATRIN-TYPE PROTEIN 2"/>
    <property type="match status" value="1"/>
</dbReference>
<feature type="compositionally biased region" description="Basic and acidic residues" evidence="5">
    <location>
        <begin position="1"/>
        <end position="46"/>
    </location>
</feature>
<name>A0A6A6JQD8_WESOR</name>
<feature type="compositionally biased region" description="Basic and acidic residues" evidence="5">
    <location>
        <begin position="53"/>
        <end position="67"/>
    </location>
</feature>
<evidence type="ECO:0000313" key="7">
    <source>
        <dbReference type="EMBL" id="KAF2277179.1"/>
    </source>
</evidence>
<keyword evidence="3" id="KW-0862">Zinc</keyword>
<feature type="compositionally biased region" description="Basic and acidic residues" evidence="5">
    <location>
        <begin position="168"/>
        <end position="184"/>
    </location>
</feature>
<dbReference type="SMART" id="SM00451">
    <property type="entry name" value="ZnF_U1"/>
    <property type="match status" value="1"/>
</dbReference>
<evidence type="ECO:0000256" key="1">
    <source>
        <dbReference type="ARBA" id="ARBA00022723"/>
    </source>
</evidence>
<dbReference type="InterPro" id="IPR036236">
    <property type="entry name" value="Znf_C2H2_sf"/>
</dbReference>
<dbReference type="GO" id="GO:0008270">
    <property type="term" value="F:zinc ion binding"/>
    <property type="evidence" value="ECO:0007669"/>
    <property type="project" value="UniProtKB-KW"/>
</dbReference>
<dbReference type="EMBL" id="ML986491">
    <property type="protein sequence ID" value="KAF2277179.1"/>
    <property type="molecule type" value="Genomic_DNA"/>
</dbReference>
<organism evidence="7 8">
    <name type="scientific">Westerdykella ornata</name>
    <dbReference type="NCBI Taxonomy" id="318751"/>
    <lineage>
        <taxon>Eukaryota</taxon>
        <taxon>Fungi</taxon>
        <taxon>Dikarya</taxon>
        <taxon>Ascomycota</taxon>
        <taxon>Pezizomycotina</taxon>
        <taxon>Dothideomycetes</taxon>
        <taxon>Pleosporomycetidae</taxon>
        <taxon>Pleosporales</taxon>
        <taxon>Sporormiaceae</taxon>
        <taxon>Westerdykella</taxon>
    </lineage>
</organism>
<evidence type="ECO:0000259" key="6">
    <source>
        <dbReference type="PROSITE" id="PS00028"/>
    </source>
</evidence>
<accession>A0A6A6JQD8</accession>
<proteinExistence type="predicted"/>
<gene>
    <name evidence="7" type="ORF">EI97DRAFT_312036</name>
</gene>